<sequence>MSICSSPDHAPSNHNIYSPSLSLPPHLDDDFFIFIFLRDLIQILYLIQVLHHVRVSKYTSTASNMKLNNW</sequence>
<dbReference type="EMBL" id="CM042015">
    <property type="protein sequence ID" value="KAI3709311.1"/>
    <property type="molecule type" value="Genomic_DNA"/>
</dbReference>
<gene>
    <name evidence="1" type="ORF">L2E82_39071</name>
</gene>
<reference evidence="1 2" key="2">
    <citation type="journal article" date="2022" name="Mol. Ecol. Resour.">
        <title>The genomes of chicory, endive, great burdock and yacon provide insights into Asteraceae paleo-polyploidization history and plant inulin production.</title>
        <authorList>
            <person name="Fan W."/>
            <person name="Wang S."/>
            <person name="Wang H."/>
            <person name="Wang A."/>
            <person name="Jiang F."/>
            <person name="Liu H."/>
            <person name="Zhao H."/>
            <person name="Xu D."/>
            <person name="Zhang Y."/>
        </authorList>
    </citation>
    <scope>NUCLEOTIDE SEQUENCE [LARGE SCALE GENOMIC DNA]</scope>
    <source>
        <strain evidence="2">cv. Punajuju</strain>
        <tissue evidence="1">Leaves</tissue>
    </source>
</reference>
<comment type="caution">
    <text evidence="1">The sequence shown here is derived from an EMBL/GenBank/DDBJ whole genome shotgun (WGS) entry which is preliminary data.</text>
</comment>
<keyword evidence="2" id="KW-1185">Reference proteome</keyword>
<protein>
    <submittedName>
        <fullName evidence="1">Uncharacterized protein</fullName>
    </submittedName>
</protein>
<proteinExistence type="predicted"/>
<accession>A0ACB9AH69</accession>
<name>A0ACB9AH69_CICIN</name>
<evidence type="ECO:0000313" key="1">
    <source>
        <dbReference type="EMBL" id="KAI3709311.1"/>
    </source>
</evidence>
<dbReference type="Proteomes" id="UP001055811">
    <property type="component" value="Linkage Group LG07"/>
</dbReference>
<organism evidence="1 2">
    <name type="scientific">Cichorium intybus</name>
    <name type="common">Chicory</name>
    <dbReference type="NCBI Taxonomy" id="13427"/>
    <lineage>
        <taxon>Eukaryota</taxon>
        <taxon>Viridiplantae</taxon>
        <taxon>Streptophyta</taxon>
        <taxon>Embryophyta</taxon>
        <taxon>Tracheophyta</taxon>
        <taxon>Spermatophyta</taxon>
        <taxon>Magnoliopsida</taxon>
        <taxon>eudicotyledons</taxon>
        <taxon>Gunneridae</taxon>
        <taxon>Pentapetalae</taxon>
        <taxon>asterids</taxon>
        <taxon>campanulids</taxon>
        <taxon>Asterales</taxon>
        <taxon>Asteraceae</taxon>
        <taxon>Cichorioideae</taxon>
        <taxon>Cichorieae</taxon>
        <taxon>Cichoriinae</taxon>
        <taxon>Cichorium</taxon>
    </lineage>
</organism>
<reference evidence="2" key="1">
    <citation type="journal article" date="2022" name="Mol. Ecol. Resour.">
        <title>The genomes of chicory, endive, great burdock and yacon provide insights into Asteraceae palaeo-polyploidization history and plant inulin production.</title>
        <authorList>
            <person name="Fan W."/>
            <person name="Wang S."/>
            <person name="Wang H."/>
            <person name="Wang A."/>
            <person name="Jiang F."/>
            <person name="Liu H."/>
            <person name="Zhao H."/>
            <person name="Xu D."/>
            <person name="Zhang Y."/>
        </authorList>
    </citation>
    <scope>NUCLEOTIDE SEQUENCE [LARGE SCALE GENOMIC DNA]</scope>
    <source>
        <strain evidence="2">cv. Punajuju</strain>
    </source>
</reference>
<evidence type="ECO:0000313" key="2">
    <source>
        <dbReference type="Proteomes" id="UP001055811"/>
    </source>
</evidence>